<dbReference type="PANTHER" id="PTHR34706:SF1">
    <property type="entry name" value="VWFA DOMAIN-CONTAINING PROTEIN"/>
    <property type="match status" value="1"/>
</dbReference>
<dbReference type="InterPro" id="IPR036465">
    <property type="entry name" value="vWFA_dom_sf"/>
</dbReference>
<name>A0AAN9UUU6_9PEZI</name>
<gene>
    <name evidence="3" type="ORF">SLS62_002060</name>
</gene>
<keyword evidence="4" id="KW-1185">Reference proteome</keyword>
<comment type="caution">
    <text evidence="3">The sequence shown here is derived from an EMBL/GenBank/DDBJ whole genome shotgun (WGS) entry which is preliminary data.</text>
</comment>
<dbReference type="EMBL" id="JAKJXP020000010">
    <property type="protein sequence ID" value="KAK7755775.1"/>
    <property type="molecule type" value="Genomic_DNA"/>
</dbReference>
<dbReference type="PROSITE" id="PS50234">
    <property type="entry name" value="VWFA"/>
    <property type="match status" value="1"/>
</dbReference>
<reference evidence="3 4" key="1">
    <citation type="submission" date="2024-02" db="EMBL/GenBank/DDBJ databases">
        <title>De novo assembly and annotation of 12 fungi associated with fruit tree decline syndrome in Ontario, Canada.</title>
        <authorList>
            <person name="Sulman M."/>
            <person name="Ellouze W."/>
            <person name="Ilyukhin E."/>
        </authorList>
    </citation>
    <scope>NUCLEOTIDE SEQUENCE [LARGE SCALE GENOMIC DNA]</scope>
    <source>
        <strain evidence="3 4">M11/M66-122</strain>
    </source>
</reference>
<protein>
    <recommendedName>
        <fullName evidence="2">VWFA domain-containing protein</fullName>
    </recommendedName>
</protein>
<feature type="compositionally biased region" description="Polar residues" evidence="1">
    <location>
        <begin position="33"/>
        <end position="42"/>
    </location>
</feature>
<dbReference type="Gene3D" id="3.40.50.410">
    <property type="entry name" value="von Willebrand factor, type A domain"/>
    <property type="match status" value="1"/>
</dbReference>
<dbReference type="InterPro" id="IPR002035">
    <property type="entry name" value="VWF_A"/>
</dbReference>
<evidence type="ECO:0000259" key="2">
    <source>
        <dbReference type="PROSITE" id="PS50234"/>
    </source>
</evidence>
<evidence type="ECO:0000313" key="4">
    <source>
        <dbReference type="Proteomes" id="UP001320420"/>
    </source>
</evidence>
<proteinExistence type="predicted"/>
<accession>A0AAN9UUU6</accession>
<dbReference type="PANTHER" id="PTHR34706">
    <property type="entry name" value="SLR1338 PROTEIN"/>
    <property type="match status" value="1"/>
</dbReference>
<feature type="compositionally biased region" description="Basic and acidic residues" evidence="1">
    <location>
        <begin position="1"/>
        <end position="16"/>
    </location>
</feature>
<feature type="domain" description="VWFA" evidence="2">
    <location>
        <begin position="117"/>
        <end position="322"/>
    </location>
</feature>
<feature type="region of interest" description="Disordered" evidence="1">
    <location>
        <begin position="1"/>
        <end position="72"/>
    </location>
</feature>
<evidence type="ECO:0000313" key="3">
    <source>
        <dbReference type="EMBL" id="KAK7755775.1"/>
    </source>
</evidence>
<sequence length="343" mass="38482">MGGKDRLKPDQSRDGSKSPSRLDFLGRLHRSNTESSQGSNARSEAAPSISDIDKKHAVNPFDDPPEPPPSYEVVVKEAPAYPFAEAWSTSEKLPEYTITKEMVGESLNDPTFLSHFDTVFLIDDSTSMQENDGQGGFTRWNETREALGSVAPICVKYDKDGVDIHFLNDRRVCKNITSEKEVIEVFEAVKPVGYATPLGSRLEYLLCDYLNEYRKNTAIKPINIIVITDGIPSPWPEMNVGERIGKMVHRLLEINKGAQKCQFGIQFFQVGMDEAATEFLKKLDNGREHVPPGWDVIDTATFPQGDSECKPRLTYSEILKVVLGAVNKRLDEEMTVERKLPKK</sequence>
<dbReference type="SUPFAM" id="SSF53300">
    <property type="entry name" value="vWA-like"/>
    <property type="match status" value="1"/>
</dbReference>
<organism evidence="3 4">
    <name type="scientific">Diatrype stigma</name>
    <dbReference type="NCBI Taxonomy" id="117547"/>
    <lineage>
        <taxon>Eukaryota</taxon>
        <taxon>Fungi</taxon>
        <taxon>Dikarya</taxon>
        <taxon>Ascomycota</taxon>
        <taxon>Pezizomycotina</taxon>
        <taxon>Sordariomycetes</taxon>
        <taxon>Xylariomycetidae</taxon>
        <taxon>Xylariales</taxon>
        <taxon>Diatrypaceae</taxon>
        <taxon>Diatrype</taxon>
    </lineage>
</organism>
<dbReference type="AlphaFoldDB" id="A0AAN9UUU6"/>
<dbReference type="Proteomes" id="UP001320420">
    <property type="component" value="Unassembled WGS sequence"/>
</dbReference>
<evidence type="ECO:0000256" key="1">
    <source>
        <dbReference type="SAM" id="MobiDB-lite"/>
    </source>
</evidence>